<dbReference type="EMBL" id="FMAR01000009">
    <property type="protein sequence ID" value="SCC46605.1"/>
    <property type="molecule type" value="Genomic_DNA"/>
</dbReference>
<name>A0A1C4ESL4_9BACT</name>
<gene>
    <name evidence="1" type="ORF">GA0116948_109168</name>
</gene>
<sequence>MKGGHNLPQKSRPRIRKAGFLKIVSIYTATLNSRSVSFKLVFKSVEALR</sequence>
<proteinExistence type="predicted"/>
<reference evidence="1 2" key="1">
    <citation type="submission" date="2016-08" db="EMBL/GenBank/DDBJ databases">
        <authorList>
            <person name="Seilhamer J.J."/>
        </authorList>
    </citation>
    <scope>NUCLEOTIDE SEQUENCE [LARGE SCALE GENOMIC DNA]</scope>
    <source>
        <strain evidence="1 2">A37T2</strain>
    </source>
</reference>
<dbReference type="AlphaFoldDB" id="A0A1C4ESL4"/>
<evidence type="ECO:0000313" key="1">
    <source>
        <dbReference type="EMBL" id="SCC46605.1"/>
    </source>
</evidence>
<keyword evidence="2" id="KW-1185">Reference proteome</keyword>
<dbReference type="Proteomes" id="UP000242818">
    <property type="component" value="Unassembled WGS sequence"/>
</dbReference>
<organism evidence="1 2">
    <name type="scientific">Chitinophaga costaii</name>
    <dbReference type="NCBI Taxonomy" id="1335309"/>
    <lineage>
        <taxon>Bacteria</taxon>
        <taxon>Pseudomonadati</taxon>
        <taxon>Bacteroidota</taxon>
        <taxon>Chitinophagia</taxon>
        <taxon>Chitinophagales</taxon>
        <taxon>Chitinophagaceae</taxon>
        <taxon>Chitinophaga</taxon>
    </lineage>
</organism>
<accession>A0A1C4ESL4</accession>
<protein>
    <submittedName>
        <fullName evidence="1">Uncharacterized protein</fullName>
    </submittedName>
</protein>
<evidence type="ECO:0000313" key="2">
    <source>
        <dbReference type="Proteomes" id="UP000242818"/>
    </source>
</evidence>